<dbReference type="PANTHER" id="PTHR11092">
    <property type="entry name" value="SUGAR NUCLEOTIDE EPIMERASE RELATED"/>
    <property type="match status" value="1"/>
</dbReference>
<proteinExistence type="predicted"/>
<dbReference type="InterPro" id="IPR019587">
    <property type="entry name" value="Polyketide_cyclase/dehydratase"/>
</dbReference>
<dbReference type="RefSeq" id="WP_344998766.1">
    <property type="nucleotide sequence ID" value="NZ_BAABFR010000071.1"/>
</dbReference>
<dbReference type="PANTHER" id="PTHR11092:SF0">
    <property type="entry name" value="EPIMERASE FAMILY PROTEIN SDR39U1"/>
    <property type="match status" value="1"/>
</dbReference>
<dbReference type="SUPFAM" id="SSF51735">
    <property type="entry name" value="NAD(P)-binding Rossmann-fold domains"/>
    <property type="match status" value="1"/>
</dbReference>
<dbReference type="InterPro" id="IPR036291">
    <property type="entry name" value="NAD(P)-bd_dom_sf"/>
</dbReference>
<protein>
    <recommendedName>
        <fullName evidence="5">DUF1731 domain-containing protein</fullName>
    </recommendedName>
</protein>
<evidence type="ECO:0008006" key="5">
    <source>
        <dbReference type="Google" id="ProtNLM"/>
    </source>
</evidence>
<name>A0ABP8K290_9ACTN</name>
<dbReference type="InterPro" id="IPR023393">
    <property type="entry name" value="START-like_dom_sf"/>
</dbReference>
<comment type="caution">
    <text evidence="3">The sequence shown here is derived from an EMBL/GenBank/DDBJ whole genome shotgun (WGS) entry which is preliminary data.</text>
</comment>
<keyword evidence="4" id="KW-1185">Reference proteome</keyword>
<dbReference type="Proteomes" id="UP001500635">
    <property type="component" value="Unassembled WGS sequence"/>
</dbReference>
<evidence type="ECO:0000313" key="3">
    <source>
        <dbReference type="EMBL" id="GAA4399564.1"/>
    </source>
</evidence>
<organism evidence="3 4">
    <name type="scientific">Tsukamurella soli</name>
    <dbReference type="NCBI Taxonomy" id="644556"/>
    <lineage>
        <taxon>Bacteria</taxon>
        <taxon>Bacillati</taxon>
        <taxon>Actinomycetota</taxon>
        <taxon>Actinomycetes</taxon>
        <taxon>Mycobacteriales</taxon>
        <taxon>Tsukamurellaceae</taxon>
        <taxon>Tsukamurella</taxon>
    </lineage>
</organism>
<feature type="domain" description="DUF1731" evidence="2">
    <location>
        <begin position="412"/>
        <end position="458"/>
    </location>
</feature>
<dbReference type="InterPro" id="IPR013549">
    <property type="entry name" value="DUF1731"/>
</dbReference>
<feature type="domain" description="NAD-dependent epimerase/dehydratase" evidence="1">
    <location>
        <begin position="157"/>
        <end position="371"/>
    </location>
</feature>
<dbReference type="Pfam" id="PF10604">
    <property type="entry name" value="Polyketide_cyc2"/>
    <property type="match status" value="1"/>
</dbReference>
<dbReference type="EMBL" id="BAABFR010000071">
    <property type="protein sequence ID" value="GAA4399564.1"/>
    <property type="molecule type" value="Genomic_DNA"/>
</dbReference>
<accession>A0ABP8K290</accession>
<evidence type="ECO:0000259" key="1">
    <source>
        <dbReference type="Pfam" id="PF01370"/>
    </source>
</evidence>
<dbReference type="Gene3D" id="3.30.530.20">
    <property type="match status" value="1"/>
</dbReference>
<evidence type="ECO:0000313" key="4">
    <source>
        <dbReference type="Proteomes" id="UP001500635"/>
    </source>
</evidence>
<dbReference type="InterPro" id="IPR001509">
    <property type="entry name" value="Epimerase_deHydtase"/>
</dbReference>
<dbReference type="Pfam" id="PF08338">
    <property type="entry name" value="DUF1731"/>
    <property type="match status" value="1"/>
</dbReference>
<reference evidence="4" key="1">
    <citation type="journal article" date="2019" name="Int. J. Syst. Evol. Microbiol.">
        <title>The Global Catalogue of Microorganisms (GCM) 10K type strain sequencing project: providing services to taxonomists for standard genome sequencing and annotation.</title>
        <authorList>
            <consortium name="The Broad Institute Genomics Platform"/>
            <consortium name="The Broad Institute Genome Sequencing Center for Infectious Disease"/>
            <person name="Wu L."/>
            <person name="Ma J."/>
        </authorList>
    </citation>
    <scope>NUCLEOTIDE SEQUENCE [LARGE SCALE GENOMIC DNA]</scope>
    <source>
        <strain evidence="4">JCM 17688</strain>
    </source>
</reference>
<evidence type="ECO:0000259" key="2">
    <source>
        <dbReference type="Pfam" id="PF08338"/>
    </source>
</evidence>
<dbReference type="SUPFAM" id="SSF55961">
    <property type="entry name" value="Bet v1-like"/>
    <property type="match status" value="1"/>
</dbReference>
<dbReference type="Pfam" id="PF01370">
    <property type="entry name" value="Epimerase"/>
    <property type="match status" value="1"/>
</dbReference>
<dbReference type="Gene3D" id="3.40.50.720">
    <property type="entry name" value="NAD(P)-binding Rossmann-like Domain"/>
    <property type="match status" value="1"/>
</dbReference>
<gene>
    <name evidence="3" type="ORF">GCM10023147_37130</name>
</gene>
<sequence length="463" mass="48902">MGIARNARQFIAAPLDAVWAVLSDLDELPRWHPIFGSLAVVGGAAGPVATGMRADWRPVIAASWVHRRFAPPIEVTACDPGRLLELTQPEPLGATVVRWELHGDGAGTLVTQTVSSTGPSAPLYDRILARRLAARPNTTLALLARRAGAACEAPLNVVIAGGSGLLGRRIAADLTSRGHAVAILTRAVDPALAFRQVEWDGRTVGAWADELAKPRTAVINLAGKLVDCRPTAANIAALTRSRVEPTRALVAAVARLGRPVPHWVQASTTAIWSDAGETPCTEGTPLPDPGLPQMTGVALPWEEAVAGAAAERLTILRTSIVLESESPALGRLVSITRAGAGGRVGDGRQWFSWIHIDDWLAAVRRALGTDDGAGLPAGVVVAATENPVRNAELMRQLRRRLHRPPSPPTPAPLLAVGAIALRTDPALGLTGRYATSTMLREVGFEFRFPTLDVALADLLPSRA</sequence>